<accession>A0A9N7Z7P6</accession>
<organism evidence="2 3">
    <name type="scientific">Pleuronectes platessa</name>
    <name type="common">European plaice</name>
    <dbReference type="NCBI Taxonomy" id="8262"/>
    <lineage>
        <taxon>Eukaryota</taxon>
        <taxon>Metazoa</taxon>
        <taxon>Chordata</taxon>
        <taxon>Craniata</taxon>
        <taxon>Vertebrata</taxon>
        <taxon>Euteleostomi</taxon>
        <taxon>Actinopterygii</taxon>
        <taxon>Neopterygii</taxon>
        <taxon>Teleostei</taxon>
        <taxon>Neoteleostei</taxon>
        <taxon>Acanthomorphata</taxon>
        <taxon>Carangaria</taxon>
        <taxon>Pleuronectiformes</taxon>
        <taxon>Pleuronectoidei</taxon>
        <taxon>Pleuronectidae</taxon>
        <taxon>Pleuronectes</taxon>
    </lineage>
</organism>
<feature type="region of interest" description="Disordered" evidence="1">
    <location>
        <begin position="30"/>
        <end position="102"/>
    </location>
</feature>
<evidence type="ECO:0000313" key="3">
    <source>
        <dbReference type="Proteomes" id="UP001153269"/>
    </source>
</evidence>
<feature type="compositionally biased region" description="Basic and acidic residues" evidence="1">
    <location>
        <begin position="58"/>
        <end position="74"/>
    </location>
</feature>
<dbReference type="AlphaFoldDB" id="A0A9N7Z7P6"/>
<keyword evidence="3" id="KW-1185">Reference proteome</keyword>
<dbReference type="EMBL" id="CADEAL010004172">
    <property type="protein sequence ID" value="CAB1453511.1"/>
    <property type="molecule type" value="Genomic_DNA"/>
</dbReference>
<reference evidence="2" key="1">
    <citation type="submission" date="2020-03" db="EMBL/GenBank/DDBJ databases">
        <authorList>
            <person name="Weist P."/>
        </authorList>
    </citation>
    <scope>NUCLEOTIDE SEQUENCE</scope>
</reference>
<protein>
    <submittedName>
        <fullName evidence="2">Uncharacterized protein</fullName>
    </submittedName>
</protein>
<sequence length="102" mass="11189">MKLNKLRAAALYCTLRAVVRRLDRPINVSAEAAPCDGSGDEPLRSHRGRSVTSSLRQMQRDRARSAGPLKEERLPPGPIRCLWTNRGPNDGPISRSGGRAQS</sequence>
<name>A0A9N7Z7P6_PLEPL</name>
<comment type="caution">
    <text evidence="2">The sequence shown here is derived from an EMBL/GenBank/DDBJ whole genome shotgun (WGS) entry which is preliminary data.</text>
</comment>
<evidence type="ECO:0000256" key="1">
    <source>
        <dbReference type="SAM" id="MobiDB-lite"/>
    </source>
</evidence>
<proteinExistence type="predicted"/>
<dbReference type="Proteomes" id="UP001153269">
    <property type="component" value="Unassembled WGS sequence"/>
</dbReference>
<evidence type="ECO:0000313" key="2">
    <source>
        <dbReference type="EMBL" id="CAB1453511.1"/>
    </source>
</evidence>
<gene>
    <name evidence="2" type="ORF">PLEPLA_LOCUS41265</name>
</gene>